<keyword evidence="2" id="KW-0732">Signal</keyword>
<dbReference type="AlphaFoldDB" id="A0AAD8XBG2"/>
<proteinExistence type="predicted"/>
<sequence length="129" mass="14332">MLLLLLPLLRLLTSSFPCSILTRPKRPPQSDLQSSSLTSGPVAPASNAHSRTSLSLLPKSFLSSNITRLPLVTFVSRYWLTVHTIPAPRITHHQLLPTPLHPLETRSELLRDSLPSLPSTWIIKEASQE</sequence>
<evidence type="ECO:0000256" key="1">
    <source>
        <dbReference type="SAM" id="MobiDB-lite"/>
    </source>
</evidence>
<evidence type="ECO:0008006" key="5">
    <source>
        <dbReference type="Google" id="ProtNLM"/>
    </source>
</evidence>
<evidence type="ECO:0000313" key="4">
    <source>
        <dbReference type="Proteomes" id="UP001244207"/>
    </source>
</evidence>
<dbReference type="EMBL" id="JAHMHS010000103">
    <property type="protein sequence ID" value="KAK1718117.1"/>
    <property type="molecule type" value="Genomic_DNA"/>
</dbReference>
<reference evidence="3" key="1">
    <citation type="submission" date="2021-12" db="EMBL/GenBank/DDBJ databases">
        <title>Comparative genomics, transcriptomics and evolutionary studies reveal genomic signatures of adaptation to plant cell wall in hemibiotrophic fungi.</title>
        <authorList>
            <consortium name="DOE Joint Genome Institute"/>
            <person name="Baroncelli R."/>
            <person name="Diaz J.F."/>
            <person name="Benocci T."/>
            <person name="Peng M."/>
            <person name="Battaglia E."/>
            <person name="Haridas S."/>
            <person name="Andreopoulos W."/>
            <person name="Labutti K."/>
            <person name="Pangilinan J."/>
            <person name="Floch G.L."/>
            <person name="Makela M.R."/>
            <person name="Henrissat B."/>
            <person name="Grigoriev I.V."/>
            <person name="Crouch J.A."/>
            <person name="De Vries R.P."/>
            <person name="Sukno S.A."/>
            <person name="Thon M.R."/>
        </authorList>
    </citation>
    <scope>NUCLEOTIDE SEQUENCE</scope>
    <source>
        <strain evidence="3">CBS 112980</strain>
    </source>
</reference>
<feature type="signal peptide" evidence="2">
    <location>
        <begin position="1"/>
        <end position="15"/>
    </location>
</feature>
<dbReference type="RefSeq" id="XP_060361117.1">
    <property type="nucleotide sequence ID" value="XM_060501671.1"/>
</dbReference>
<organism evidence="3 4">
    <name type="scientific">Glomerella acutata</name>
    <name type="common">Colletotrichum acutatum</name>
    <dbReference type="NCBI Taxonomy" id="27357"/>
    <lineage>
        <taxon>Eukaryota</taxon>
        <taxon>Fungi</taxon>
        <taxon>Dikarya</taxon>
        <taxon>Ascomycota</taxon>
        <taxon>Pezizomycotina</taxon>
        <taxon>Sordariomycetes</taxon>
        <taxon>Hypocreomycetidae</taxon>
        <taxon>Glomerellales</taxon>
        <taxon>Glomerellaceae</taxon>
        <taxon>Colletotrichum</taxon>
        <taxon>Colletotrichum acutatum species complex</taxon>
    </lineage>
</organism>
<name>A0AAD8XBG2_GLOAC</name>
<feature type="chain" id="PRO_5041942175" description="Secreted protein" evidence="2">
    <location>
        <begin position="16"/>
        <end position="129"/>
    </location>
</feature>
<feature type="region of interest" description="Disordered" evidence="1">
    <location>
        <begin position="23"/>
        <end position="48"/>
    </location>
</feature>
<dbReference type="GeneID" id="85385570"/>
<gene>
    <name evidence="3" type="ORF">BDZ83DRAFT_20494</name>
</gene>
<evidence type="ECO:0000256" key="2">
    <source>
        <dbReference type="SAM" id="SignalP"/>
    </source>
</evidence>
<comment type="caution">
    <text evidence="3">The sequence shown here is derived from an EMBL/GenBank/DDBJ whole genome shotgun (WGS) entry which is preliminary data.</text>
</comment>
<keyword evidence="4" id="KW-1185">Reference proteome</keyword>
<evidence type="ECO:0000313" key="3">
    <source>
        <dbReference type="EMBL" id="KAK1718117.1"/>
    </source>
</evidence>
<accession>A0AAD8XBG2</accession>
<protein>
    <recommendedName>
        <fullName evidence="5">Secreted protein</fullName>
    </recommendedName>
</protein>
<dbReference type="Proteomes" id="UP001244207">
    <property type="component" value="Unassembled WGS sequence"/>
</dbReference>
<feature type="compositionally biased region" description="Polar residues" evidence="1">
    <location>
        <begin position="30"/>
        <end position="39"/>
    </location>
</feature>